<keyword evidence="1" id="KW-0378">Hydrolase</keyword>
<keyword evidence="2" id="KW-1185">Reference proteome</keyword>
<dbReference type="EMBL" id="JAENHL010000003">
    <property type="protein sequence ID" value="MBK1864735.1"/>
    <property type="molecule type" value="Genomic_DNA"/>
</dbReference>
<comment type="caution">
    <text evidence="1">The sequence shown here is derived from an EMBL/GenBank/DDBJ whole genome shotgun (WGS) entry which is preliminary data.</text>
</comment>
<dbReference type="Proteomes" id="UP000616151">
    <property type="component" value="Unassembled WGS sequence"/>
</dbReference>
<protein>
    <submittedName>
        <fullName evidence="1">D-alanyl-D-alanine carboxypeptidase</fullName>
    </submittedName>
</protein>
<keyword evidence="1" id="KW-0121">Carboxypeptidase</keyword>
<name>A0ACC5QWJ5_9HYPH</name>
<gene>
    <name evidence="1" type="ORF">JHL16_00090</name>
</gene>
<evidence type="ECO:0000313" key="2">
    <source>
        <dbReference type="Proteomes" id="UP000616151"/>
    </source>
</evidence>
<accession>A0ACC5QWJ5</accession>
<evidence type="ECO:0000313" key="1">
    <source>
        <dbReference type="EMBL" id="MBK1864735.1"/>
    </source>
</evidence>
<proteinExistence type="predicted"/>
<sequence>MAARLRLKAISLIIAGSLAATPALAGPSLVFDAATGEVISQDRAGEPWYPASLTKLMTAYVVFEKLKRGEMQLDQKLTVSELASSQPASKVGMRPGSTISVDLALQMLLVYSANDMAYVLAEGTSGTYTEFAKRMNAEAKRLGMTATHYANPNGLFDPRQVTSARDIGVLAAALLRDYPEHAHYFSQAAVTLGKRQLRNRNSLLRQMKTADGMKTGFVCNSGYNLTASASENGRKLIAIVLGAPGGKARADLAEMMLTAGFAKPPQPQQIRIGQIANMELGSVVPADMTSAICKGKPTAVAKASTLTGWGVSFGSYDKPETADMALRGRLLGVRDMVDNSVNGVVRVPGANGFNAMVWNLDQSASLSVCSTFRKQNGYCEVMTPESFASIAALARATEERIQPAAAQETPAPKKKKKVQKKKSP</sequence>
<keyword evidence="1" id="KW-0645">Protease</keyword>
<organism evidence="1 2">
    <name type="scientific">Taklimakanibacter albus</name>
    <dbReference type="NCBI Taxonomy" id="2800327"/>
    <lineage>
        <taxon>Bacteria</taxon>
        <taxon>Pseudomonadati</taxon>
        <taxon>Pseudomonadota</taxon>
        <taxon>Alphaproteobacteria</taxon>
        <taxon>Hyphomicrobiales</taxon>
        <taxon>Aestuariivirgaceae</taxon>
        <taxon>Taklimakanibacter</taxon>
    </lineage>
</organism>
<reference evidence="1" key="1">
    <citation type="submission" date="2021-01" db="EMBL/GenBank/DDBJ databases">
        <authorList>
            <person name="Sun Q."/>
        </authorList>
    </citation>
    <scope>NUCLEOTIDE SEQUENCE</scope>
    <source>
        <strain evidence="1">YIM B02566</strain>
    </source>
</reference>